<dbReference type="Proteomes" id="UP000501690">
    <property type="component" value="Linkage Group LG9"/>
</dbReference>
<dbReference type="AlphaFoldDB" id="A0A4D6MZI0"/>
<accession>A0A4D6MZI0</accession>
<evidence type="ECO:0000313" key="1">
    <source>
        <dbReference type="EMBL" id="QCE06980.1"/>
    </source>
</evidence>
<dbReference type="EMBL" id="CP039353">
    <property type="protein sequence ID" value="QCE06980.1"/>
    <property type="molecule type" value="Genomic_DNA"/>
</dbReference>
<protein>
    <submittedName>
        <fullName evidence="1">Uncharacterized protein</fullName>
    </submittedName>
</protein>
<name>A0A4D6MZI0_VIGUN</name>
<organism evidence="1 2">
    <name type="scientific">Vigna unguiculata</name>
    <name type="common">Cowpea</name>
    <dbReference type="NCBI Taxonomy" id="3917"/>
    <lineage>
        <taxon>Eukaryota</taxon>
        <taxon>Viridiplantae</taxon>
        <taxon>Streptophyta</taxon>
        <taxon>Embryophyta</taxon>
        <taxon>Tracheophyta</taxon>
        <taxon>Spermatophyta</taxon>
        <taxon>Magnoliopsida</taxon>
        <taxon>eudicotyledons</taxon>
        <taxon>Gunneridae</taxon>
        <taxon>Pentapetalae</taxon>
        <taxon>rosids</taxon>
        <taxon>fabids</taxon>
        <taxon>Fabales</taxon>
        <taxon>Fabaceae</taxon>
        <taxon>Papilionoideae</taxon>
        <taxon>50 kb inversion clade</taxon>
        <taxon>NPAAA clade</taxon>
        <taxon>indigoferoid/millettioid clade</taxon>
        <taxon>Phaseoleae</taxon>
        <taxon>Vigna</taxon>
    </lineage>
</organism>
<proteinExistence type="predicted"/>
<keyword evidence="2" id="KW-1185">Reference proteome</keyword>
<reference evidence="1 2" key="1">
    <citation type="submission" date="2019-04" db="EMBL/GenBank/DDBJ databases">
        <title>An improved genome assembly and genetic linkage map for asparagus bean, Vigna unguiculata ssp. sesquipedialis.</title>
        <authorList>
            <person name="Xia Q."/>
            <person name="Zhang R."/>
            <person name="Dong Y."/>
        </authorList>
    </citation>
    <scope>NUCLEOTIDE SEQUENCE [LARGE SCALE GENOMIC DNA]</scope>
    <source>
        <tissue evidence="1">Leaf</tissue>
    </source>
</reference>
<evidence type="ECO:0000313" key="2">
    <source>
        <dbReference type="Proteomes" id="UP000501690"/>
    </source>
</evidence>
<sequence length="101" mass="11299">MLPSCFTLSSPLCSPLRSLHRSRTVRALSTRRLRTVCEPSARCPLVVFATRLQRCGVVTFFAFIYATLARLDALKNDNAGFEIEDANNDDDEASLDEQDQC</sequence>
<gene>
    <name evidence="1" type="ORF">DEO72_LG9g1995</name>
</gene>